<name>A0A9D2Q781_9FIRM</name>
<reference evidence="1" key="2">
    <citation type="submission" date="2021-04" db="EMBL/GenBank/DDBJ databases">
        <authorList>
            <person name="Gilroy R."/>
        </authorList>
    </citation>
    <scope>NUCLEOTIDE SEQUENCE</scope>
    <source>
        <strain evidence="1">5933</strain>
    </source>
</reference>
<organism evidence="1 2">
    <name type="scientific">Candidatus Ruthenibacterium merdavium</name>
    <dbReference type="NCBI Taxonomy" id="2838752"/>
    <lineage>
        <taxon>Bacteria</taxon>
        <taxon>Bacillati</taxon>
        <taxon>Bacillota</taxon>
        <taxon>Clostridia</taxon>
        <taxon>Eubacteriales</taxon>
        <taxon>Oscillospiraceae</taxon>
        <taxon>Ruthenibacterium</taxon>
    </lineage>
</organism>
<accession>A0A9D2Q781</accession>
<protein>
    <submittedName>
        <fullName evidence="1">Uncharacterized protein</fullName>
    </submittedName>
</protein>
<sequence length="120" mass="13304">MKNELLDKGIILPSGEINKDKINLVAGAITQPFAEMVWVTTGGDMETVNRLTDILVTMNTPADREKLFKILKMLYGLMGLPFSEEAEPMGADPAVLEYFLFSFTADFGEVIQDIIADETE</sequence>
<gene>
    <name evidence="1" type="ORF">H9698_08210</name>
</gene>
<dbReference type="EMBL" id="DWWA01000041">
    <property type="protein sequence ID" value="HJC72756.1"/>
    <property type="molecule type" value="Genomic_DNA"/>
</dbReference>
<comment type="caution">
    <text evidence="1">The sequence shown here is derived from an EMBL/GenBank/DDBJ whole genome shotgun (WGS) entry which is preliminary data.</text>
</comment>
<dbReference type="AlphaFoldDB" id="A0A9D2Q781"/>
<reference evidence="1" key="1">
    <citation type="journal article" date="2021" name="PeerJ">
        <title>Extensive microbial diversity within the chicken gut microbiome revealed by metagenomics and culture.</title>
        <authorList>
            <person name="Gilroy R."/>
            <person name="Ravi A."/>
            <person name="Getino M."/>
            <person name="Pursley I."/>
            <person name="Horton D.L."/>
            <person name="Alikhan N.F."/>
            <person name="Baker D."/>
            <person name="Gharbi K."/>
            <person name="Hall N."/>
            <person name="Watson M."/>
            <person name="Adriaenssens E.M."/>
            <person name="Foster-Nyarko E."/>
            <person name="Jarju S."/>
            <person name="Secka A."/>
            <person name="Antonio M."/>
            <person name="Oren A."/>
            <person name="Chaudhuri R.R."/>
            <person name="La Ragione R."/>
            <person name="Hildebrand F."/>
            <person name="Pallen M.J."/>
        </authorList>
    </citation>
    <scope>NUCLEOTIDE SEQUENCE</scope>
    <source>
        <strain evidence="1">5933</strain>
    </source>
</reference>
<dbReference type="Proteomes" id="UP000823918">
    <property type="component" value="Unassembled WGS sequence"/>
</dbReference>
<evidence type="ECO:0000313" key="1">
    <source>
        <dbReference type="EMBL" id="HJC72756.1"/>
    </source>
</evidence>
<proteinExistence type="predicted"/>
<evidence type="ECO:0000313" key="2">
    <source>
        <dbReference type="Proteomes" id="UP000823918"/>
    </source>
</evidence>